<feature type="domain" description="DNA ligase ATP-dependent N-terminal" evidence="6">
    <location>
        <begin position="1"/>
        <end position="110"/>
    </location>
</feature>
<dbReference type="GO" id="GO:1903461">
    <property type="term" value="P:Okazaki fragment processing involved in mitotic DNA replication"/>
    <property type="evidence" value="ECO:0007669"/>
    <property type="project" value="TreeGrafter"/>
</dbReference>
<keyword evidence="3" id="KW-0227">DNA damage</keyword>
<dbReference type="KEGG" id="pxu:106118937"/>
<sequence length="121" mass="12575">MKAVGGCTGRSLAQVRAAAQRLGELGAAAQQARAAQRMLCAPAPLQVRKLHAALKDLAAITGQASVNKKISKIQALFVACRHSEAKYLIRSLEGKLRVGLAEQSLLQALALAAARTPPAGP</sequence>
<dbReference type="InterPro" id="IPR050191">
    <property type="entry name" value="ATP-dep_DNA_ligase"/>
</dbReference>
<dbReference type="GO" id="GO:0006281">
    <property type="term" value="P:DNA repair"/>
    <property type="evidence" value="ECO:0007669"/>
    <property type="project" value="UniProtKB-KW"/>
</dbReference>
<dbReference type="GO" id="GO:0006310">
    <property type="term" value="P:DNA recombination"/>
    <property type="evidence" value="ECO:0007669"/>
    <property type="project" value="UniProtKB-KW"/>
</dbReference>
<dbReference type="InterPro" id="IPR036599">
    <property type="entry name" value="DNA_ligase_N_sf"/>
</dbReference>
<keyword evidence="2" id="KW-0436">Ligase</keyword>
<name>A0AAJ7EAB3_PAPXU</name>
<evidence type="ECO:0000256" key="1">
    <source>
        <dbReference type="ARBA" id="ARBA00007572"/>
    </source>
</evidence>
<keyword evidence="4" id="KW-0233">DNA recombination</keyword>
<dbReference type="GeneID" id="106118937"/>
<proteinExistence type="inferred from homology"/>
<evidence type="ECO:0000259" key="6">
    <source>
        <dbReference type="Pfam" id="PF04675"/>
    </source>
</evidence>
<feature type="non-terminal residue" evidence="7">
    <location>
        <position position="121"/>
    </location>
</feature>
<dbReference type="Pfam" id="PF04675">
    <property type="entry name" value="DNA_ligase_A_N"/>
    <property type="match status" value="1"/>
</dbReference>
<dbReference type="Proteomes" id="UP000694872">
    <property type="component" value="Unplaced"/>
</dbReference>
<dbReference type="Gene3D" id="1.10.3260.10">
    <property type="entry name" value="DNA ligase, ATP-dependent, N-terminal domain"/>
    <property type="match status" value="1"/>
</dbReference>
<evidence type="ECO:0000256" key="4">
    <source>
        <dbReference type="ARBA" id="ARBA00023172"/>
    </source>
</evidence>
<organism evidence="7">
    <name type="scientific">Papilio xuthus</name>
    <name type="common">Asian swallowtail butterfly</name>
    <dbReference type="NCBI Taxonomy" id="66420"/>
    <lineage>
        <taxon>Eukaryota</taxon>
        <taxon>Metazoa</taxon>
        <taxon>Ecdysozoa</taxon>
        <taxon>Arthropoda</taxon>
        <taxon>Hexapoda</taxon>
        <taxon>Insecta</taxon>
        <taxon>Pterygota</taxon>
        <taxon>Neoptera</taxon>
        <taxon>Endopterygota</taxon>
        <taxon>Lepidoptera</taxon>
        <taxon>Glossata</taxon>
        <taxon>Ditrysia</taxon>
        <taxon>Papilionoidea</taxon>
        <taxon>Papilionidae</taxon>
        <taxon>Papilioninae</taxon>
        <taxon>Papilio</taxon>
    </lineage>
</organism>
<dbReference type="GO" id="GO:0005739">
    <property type="term" value="C:mitochondrion"/>
    <property type="evidence" value="ECO:0007669"/>
    <property type="project" value="TreeGrafter"/>
</dbReference>
<comment type="similarity">
    <text evidence="1">Belongs to the ATP-dependent DNA ligase family.</text>
</comment>
<evidence type="ECO:0000256" key="5">
    <source>
        <dbReference type="ARBA" id="ARBA00023204"/>
    </source>
</evidence>
<dbReference type="GO" id="GO:0003910">
    <property type="term" value="F:DNA ligase (ATP) activity"/>
    <property type="evidence" value="ECO:0007669"/>
    <property type="project" value="InterPro"/>
</dbReference>
<accession>A0AAJ7EAB3</accession>
<keyword evidence="5" id="KW-0234">DNA repair</keyword>
<evidence type="ECO:0000313" key="7">
    <source>
        <dbReference type="RefSeq" id="XP_013169163.1"/>
    </source>
</evidence>
<evidence type="ECO:0000256" key="3">
    <source>
        <dbReference type="ARBA" id="ARBA00022763"/>
    </source>
</evidence>
<dbReference type="PANTHER" id="PTHR45674">
    <property type="entry name" value="DNA LIGASE 1/3 FAMILY MEMBER"/>
    <property type="match status" value="1"/>
</dbReference>
<gene>
    <name evidence="7" type="primary">LOC106118937</name>
</gene>
<evidence type="ECO:0000256" key="2">
    <source>
        <dbReference type="ARBA" id="ARBA00022598"/>
    </source>
</evidence>
<dbReference type="AlphaFoldDB" id="A0AAJ7EAB3"/>
<protein>
    <submittedName>
        <fullName evidence="7">DNA ligase 1-like</fullName>
    </submittedName>
</protein>
<dbReference type="GO" id="GO:0003677">
    <property type="term" value="F:DNA binding"/>
    <property type="evidence" value="ECO:0007669"/>
    <property type="project" value="InterPro"/>
</dbReference>
<dbReference type="PANTHER" id="PTHR45674:SF4">
    <property type="entry name" value="DNA LIGASE 1"/>
    <property type="match status" value="1"/>
</dbReference>
<dbReference type="GO" id="GO:0005634">
    <property type="term" value="C:nucleus"/>
    <property type="evidence" value="ECO:0007669"/>
    <property type="project" value="TreeGrafter"/>
</dbReference>
<dbReference type="RefSeq" id="XP_013169163.1">
    <property type="nucleotide sequence ID" value="XM_013313709.1"/>
</dbReference>
<dbReference type="SUPFAM" id="SSF117018">
    <property type="entry name" value="ATP-dependent DNA ligase DNA-binding domain"/>
    <property type="match status" value="1"/>
</dbReference>
<reference evidence="7" key="1">
    <citation type="submission" date="2025-08" db="UniProtKB">
        <authorList>
            <consortium name="RefSeq"/>
        </authorList>
    </citation>
    <scope>IDENTIFICATION</scope>
</reference>
<dbReference type="InterPro" id="IPR012308">
    <property type="entry name" value="DNA_ligase_ATP-dep_N"/>
</dbReference>